<name>A0A161LZ74_9ACTN</name>
<evidence type="ECO:0000256" key="3">
    <source>
        <dbReference type="ARBA" id="ARBA00023125"/>
    </source>
</evidence>
<dbReference type="InterPro" id="IPR051677">
    <property type="entry name" value="AfsR-DnrI-RedD_regulator"/>
</dbReference>
<dbReference type="Proteomes" id="UP000077701">
    <property type="component" value="Unassembled WGS sequence"/>
</dbReference>
<dbReference type="GO" id="GO:0003677">
    <property type="term" value="F:DNA binding"/>
    <property type="evidence" value="ECO:0007669"/>
    <property type="project" value="UniProtKB-UniRule"/>
</dbReference>
<dbReference type="Pfam" id="PF03704">
    <property type="entry name" value="BTAD"/>
    <property type="match status" value="1"/>
</dbReference>
<dbReference type="SUPFAM" id="SSF48452">
    <property type="entry name" value="TPR-like"/>
    <property type="match status" value="4"/>
</dbReference>
<feature type="repeat" description="TPR" evidence="5">
    <location>
        <begin position="717"/>
        <end position="750"/>
    </location>
</feature>
<keyword evidence="9" id="KW-1185">Reference proteome</keyword>
<reference evidence="9" key="2">
    <citation type="submission" date="2016-04" db="EMBL/GenBank/DDBJ databases">
        <title>Planomonospora sphaerica JCM9374 whole genome shotgun sequence.</title>
        <authorList>
            <person name="Suzuki T."/>
            <person name="Dohra H."/>
            <person name="Kodani S."/>
        </authorList>
    </citation>
    <scope>NUCLEOTIDE SEQUENCE [LARGE SCALE GENOMIC DNA]</scope>
    <source>
        <strain evidence="9">JCM 9374</strain>
    </source>
</reference>
<dbReference type="STRING" id="161355.PS9374_07010"/>
<evidence type="ECO:0000256" key="6">
    <source>
        <dbReference type="PROSITE-ProRule" id="PRU01091"/>
    </source>
</evidence>
<dbReference type="GO" id="GO:0043531">
    <property type="term" value="F:ADP binding"/>
    <property type="evidence" value="ECO:0007669"/>
    <property type="project" value="InterPro"/>
</dbReference>
<dbReference type="RefSeq" id="WP_068904356.1">
    <property type="nucleotide sequence ID" value="NZ_BDCX01000026.1"/>
</dbReference>
<keyword evidence="2" id="KW-0805">Transcription regulation</keyword>
<dbReference type="Gene3D" id="3.40.50.300">
    <property type="entry name" value="P-loop containing nucleotide triphosphate hydrolases"/>
    <property type="match status" value="1"/>
</dbReference>
<dbReference type="Gene3D" id="1.10.10.10">
    <property type="entry name" value="Winged helix-like DNA-binding domain superfamily/Winged helix DNA-binding domain"/>
    <property type="match status" value="2"/>
</dbReference>
<feature type="DNA-binding region" description="OmpR/PhoB-type" evidence="6">
    <location>
        <begin position="1"/>
        <end position="98"/>
    </location>
</feature>
<dbReference type="SUPFAM" id="SSF46894">
    <property type="entry name" value="C-terminal effector domain of the bipartite response regulators"/>
    <property type="match status" value="1"/>
</dbReference>
<dbReference type="CDD" id="cd15831">
    <property type="entry name" value="BTAD"/>
    <property type="match status" value="1"/>
</dbReference>
<feature type="repeat" description="TPR" evidence="5">
    <location>
        <begin position="917"/>
        <end position="950"/>
    </location>
</feature>
<dbReference type="EMBL" id="BDCX01000026">
    <property type="protein sequence ID" value="GAT71319.1"/>
    <property type="molecule type" value="Genomic_DNA"/>
</dbReference>
<dbReference type="SMART" id="SM00862">
    <property type="entry name" value="Trans_reg_C"/>
    <property type="match status" value="1"/>
</dbReference>
<keyword evidence="3 6" id="KW-0238">DNA-binding</keyword>
<evidence type="ECO:0000256" key="2">
    <source>
        <dbReference type="ARBA" id="ARBA00023015"/>
    </source>
</evidence>
<comment type="caution">
    <text evidence="8">The sequence shown here is derived from an EMBL/GenBank/DDBJ whole genome shotgun (WGS) entry which is preliminary data.</text>
</comment>
<dbReference type="InterPro" id="IPR027417">
    <property type="entry name" value="P-loop_NTPase"/>
</dbReference>
<accession>A0A161LZ74</accession>
<keyword evidence="5" id="KW-0802">TPR repeat</keyword>
<dbReference type="PROSITE" id="PS50005">
    <property type="entry name" value="TPR"/>
    <property type="match status" value="3"/>
</dbReference>
<dbReference type="InterPro" id="IPR016032">
    <property type="entry name" value="Sig_transdc_resp-reg_C-effctor"/>
</dbReference>
<dbReference type="SMART" id="SM00028">
    <property type="entry name" value="TPR"/>
    <property type="match status" value="7"/>
</dbReference>
<sequence length="1049" mass="115528">MLRVLGPVDIWRDDRSITVTGVKPRTLLAVLVLHANQAVSHDRLLTALWGSTVPASARRLLHNYLWGLRSLLADGESLEHASSGYLLRLRSGGCDLDLFTTETASARAALTAGDVTDAARRFRVALALWRGSALGGTHPDFQAAEGPRLEEQRLAALSYRIEADLRLGQHAEIIGELRHLIDDRPLDERLRGQLMLALYRAGRPSEALAVFRDLRRVLHAELGTEPEPDLQRLHQRVLASDSALHLPAPAVTVAPPSSAPRPENESIAPCQLPRAVGDFTSRDSEITHLMRETTSDAVSAVVIEAIDGMAGVGKTALAVHAAHRLAARFPDGQLFLDLHGHTPGRQPVTPLEALRTLLRATGTAQEKIPDDVEEAAALWRSVAACRRMLIVLDNAATTDQVRPLLPGRPGSHTLITSRRRLPGLDNVTVLSLDVLPPAEAIALFTRIIGAERAHAERRTVEEVAGLCGYLPLALRIAAARLLHRPAWTVQDLAIRLGEQQRRLRELRAGDRDVAAAFTVSYEQLTTMQQRLFRLLGLIPGDDFDAHTAAALTDLSLLEAESALEELLDTHLLQQHAADRYGFHDLLRDYAQQTCRTTESEAELSGAVDRLHAYYLATATLAVQALGHGDPHHRLFSKSEGSVKSPAVTTRDKAAAWLEAEHSNLVAAALAIHDTWAVDMSMTLWRYLYYHAHYSEALTLHRHASDIAQRFGDQNAHIQTLVNLGITCWKKTQYEQALQYHQQALALSRQIGDHATQSRVLINLGITCAMRGEYKQSNGYFERSLVLARETGNRQREGRNLSNLGVNYERMGCYRLALHYQEQALACARDIGDQATEGRALGSLGYTYGRVGRYELAVSHSRLALTVARQAGDRDWEVDVLNNLGTAYAGLHRYQEALTCYNQSLTFSREIENRSSQTETLGEIGNLYLQLGNHSEARDYHQQALDMVGEAGDLITKATVLNGLGQAACATNDPAKSLDYHRQALELARSIGHLYEQARAHRGIGDALYLTEHLGATESWQQALSIFTKLGAPEEDGLRAHLSAFSEHAG</sequence>
<dbReference type="SUPFAM" id="SSF52540">
    <property type="entry name" value="P-loop containing nucleoside triphosphate hydrolases"/>
    <property type="match status" value="1"/>
</dbReference>
<comment type="similarity">
    <text evidence="1">Belongs to the AfsR/DnrI/RedD regulatory family.</text>
</comment>
<evidence type="ECO:0000256" key="1">
    <source>
        <dbReference type="ARBA" id="ARBA00005820"/>
    </source>
</evidence>
<organism evidence="8 9">
    <name type="scientific">Planomonospora sphaerica</name>
    <dbReference type="NCBI Taxonomy" id="161355"/>
    <lineage>
        <taxon>Bacteria</taxon>
        <taxon>Bacillati</taxon>
        <taxon>Actinomycetota</taxon>
        <taxon>Actinomycetes</taxon>
        <taxon>Streptosporangiales</taxon>
        <taxon>Streptosporangiaceae</taxon>
        <taxon>Planomonospora</taxon>
    </lineage>
</organism>
<dbReference type="PANTHER" id="PTHR35807">
    <property type="entry name" value="TRANSCRIPTIONAL REGULATOR REDD-RELATED"/>
    <property type="match status" value="1"/>
</dbReference>
<evidence type="ECO:0000313" key="8">
    <source>
        <dbReference type="EMBL" id="GAT71319.1"/>
    </source>
</evidence>
<dbReference type="InterPro" id="IPR019734">
    <property type="entry name" value="TPR_rpt"/>
</dbReference>
<dbReference type="PRINTS" id="PR00364">
    <property type="entry name" value="DISEASERSIST"/>
</dbReference>
<dbReference type="InterPro" id="IPR036388">
    <property type="entry name" value="WH-like_DNA-bd_sf"/>
</dbReference>
<dbReference type="GO" id="GO:0000160">
    <property type="term" value="P:phosphorelay signal transduction system"/>
    <property type="evidence" value="ECO:0007669"/>
    <property type="project" value="InterPro"/>
</dbReference>
<dbReference type="Pfam" id="PF13424">
    <property type="entry name" value="TPR_12"/>
    <property type="match status" value="3"/>
</dbReference>
<dbReference type="AlphaFoldDB" id="A0A161LZ74"/>
<keyword evidence="4" id="KW-0804">Transcription</keyword>
<evidence type="ECO:0000313" key="9">
    <source>
        <dbReference type="Proteomes" id="UP000077701"/>
    </source>
</evidence>
<dbReference type="GO" id="GO:0006355">
    <property type="term" value="P:regulation of DNA-templated transcription"/>
    <property type="evidence" value="ECO:0007669"/>
    <property type="project" value="InterPro"/>
</dbReference>
<evidence type="ECO:0000259" key="7">
    <source>
        <dbReference type="PROSITE" id="PS51755"/>
    </source>
</evidence>
<dbReference type="SMART" id="SM01043">
    <property type="entry name" value="BTAD"/>
    <property type="match status" value="1"/>
</dbReference>
<dbReference type="Gene3D" id="1.25.40.10">
    <property type="entry name" value="Tetratricopeptide repeat domain"/>
    <property type="match status" value="3"/>
</dbReference>
<dbReference type="PANTHER" id="PTHR35807:SF1">
    <property type="entry name" value="TRANSCRIPTIONAL REGULATOR REDD"/>
    <property type="match status" value="1"/>
</dbReference>
<evidence type="ECO:0000256" key="4">
    <source>
        <dbReference type="ARBA" id="ARBA00023163"/>
    </source>
</evidence>
<dbReference type="InterPro" id="IPR005158">
    <property type="entry name" value="BTAD"/>
</dbReference>
<gene>
    <name evidence="8" type="ORF">PS9374_07010</name>
</gene>
<evidence type="ECO:0000256" key="5">
    <source>
        <dbReference type="PROSITE-ProRule" id="PRU00339"/>
    </source>
</evidence>
<protein>
    <submittedName>
        <fullName evidence="8">SARP family transcriptional regulator</fullName>
    </submittedName>
</protein>
<reference evidence="8 9" key="1">
    <citation type="journal article" date="2016" name="Genome Announc.">
        <title>Draft Genome Sequence of Planomonospora sphaerica JCM9374, a Rare Actinomycete.</title>
        <authorList>
            <person name="Dohra H."/>
            <person name="Suzuki T."/>
            <person name="Inoue Y."/>
            <person name="Kodani S."/>
        </authorList>
    </citation>
    <scope>NUCLEOTIDE SEQUENCE [LARGE SCALE GENOMIC DNA]</scope>
    <source>
        <strain evidence="8 9">JCM 9374</strain>
    </source>
</reference>
<dbReference type="OrthoDB" id="5521887at2"/>
<dbReference type="InterPro" id="IPR001867">
    <property type="entry name" value="OmpR/PhoB-type_DNA-bd"/>
</dbReference>
<proteinExistence type="inferred from homology"/>
<dbReference type="PROSITE" id="PS51755">
    <property type="entry name" value="OMPR_PHOB"/>
    <property type="match status" value="1"/>
</dbReference>
<dbReference type="InterPro" id="IPR011990">
    <property type="entry name" value="TPR-like_helical_dom_sf"/>
</dbReference>
<feature type="repeat" description="TPR" evidence="5">
    <location>
        <begin position="877"/>
        <end position="910"/>
    </location>
</feature>
<feature type="domain" description="OmpR/PhoB-type" evidence="7">
    <location>
        <begin position="1"/>
        <end position="98"/>
    </location>
</feature>